<feature type="compositionally biased region" description="Polar residues" evidence="1">
    <location>
        <begin position="78"/>
        <end position="87"/>
    </location>
</feature>
<evidence type="ECO:0000313" key="2">
    <source>
        <dbReference type="EMBL" id="KAG9493814.1"/>
    </source>
</evidence>
<keyword evidence="3" id="KW-1185">Reference proteome</keyword>
<dbReference type="PANTHER" id="PTHR22444:SF1">
    <property type="entry name" value="GLUTAMATE-RICH PROTEIN 1"/>
    <property type="match status" value="1"/>
</dbReference>
<evidence type="ECO:0000313" key="3">
    <source>
        <dbReference type="Proteomes" id="UP000770717"/>
    </source>
</evidence>
<sequence length="279" mass="31574">MAAARKEVFLSKVLTRLYPHTADLPTAPSQNKTQLTVTGEEPTGSVQSPAPEPADHEKSSQVKVYTASLPPDDYIAPPQSNVKPSTTEDSDLEDEPGVIRKRRRRKKKVTFIKESTADRESNIQHTPPSQTSEGVKINKNKKRKLQRKRQKERLKAEGRACQSIACQAEDRTVEQSDNQTEEDQRKKREDLLDFLQATQDLYFSDSATRCADSAPMVEQILEILDQIQSGTVPFSEVQLLHHLRSLLLLQDIERLNHSLDSFKEQSSLSVGMYFLTVFI</sequence>
<reference evidence="2" key="1">
    <citation type="thesis" date="2020" institute="ProQuest LLC" country="789 East Eisenhower Parkway, Ann Arbor, MI, USA">
        <title>Comparative Genomics and Chromosome Evolution.</title>
        <authorList>
            <person name="Mudd A.B."/>
        </authorList>
    </citation>
    <scope>NUCLEOTIDE SEQUENCE</scope>
    <source>
        <strain evidence="2">HN-11 Male</strain>
        <tissue evidence="2">Kidney and liver</tissue>
    </source>
</reference>
<dbReference type="Proteomes" id="UP000770717">
    <property type="component" value="Unassembled WGS sequence"/>
</dbReference>
<gene>
    <name evidence="2" type="ORF">GDO78_001602</name>
</gene>
<dbReference type="InterPro" id="IPR026719">
    <property type="entry name" value="ERICH1"/>
</dbReference>
<dbReference type="EMBL" id="WNTK01000001">
    <property type="protein sequence ID" value="KAG9493814.1"/>
    <property type="molecule type" value="Genomic_DNA"/>
</dbReference>
<dbReference type="OrthoDB" id="6151351at2759"/>
<feature type="compositionally biased region" description="Basic residues" evidence="1">
    <location>
        <begin position="99"/>
        <end position="110"/>
    </location>
</feature>
<feature type="compositionally biased region" description="Polar residues" evidence="1">
    <location>
        <begin position="27"/>
        <end position="37"/>
    </location>
</feature>
<comment type="caution">
    <text evidence="2">The sequence shown here is derived from an EMBL/GenBank/DDBJ whole genome shotgun (WGS) entry which is preliminary data.</text>
</comment>
<protein>
    <recommendedName>
        <fullName evidence="4">Glutamate-rich protein 1</fullName>
    </recommendedName>
</protein>
<feature type="compositionally biased region" description="Polar residues" evidence="1">
    <location>
        <begin position="123"/>
        <end position="133"/>
    </location>
</feature>
<name>A0A8J6FVZ1_ELECQ</name>
<evidence type="ECO:0008006" key="4">
    <source>
        <dbReference type="Google" id="ProtNLM"/>
    </source>
</evidence>
<proteinExistence type="predicted"/>
<evidence type="ECO:0000256" key="1">
    <source>
        <dbReference type="SAM" id="MobiDB-lite"/>
    </source>
</evidence>
<feature type="compositionally biased region" description="Basic residues" evidence="1">
    <location>
        <begin position="138"/>
        <end position="152"/>
    </location>
</feature>
<accession>A0A8J6FVZ1</accession>
<organism evidence="2 3">
    <name type="scientific">Eleutherodactylus coqui</name>
    <name type="common">Puerto Rican coqui</name>
    <dbReference type="NCBI Taxonomy" id="57060"/>
    <lineage>
        <taxon>Eukaryota</taxon>
        <taxon>Metazoa</taxon>
        <taxon>Chordata</taxon>
        <taxon>Craniata</taxon>
        <taxon>Vertebrata</taxon>
        <taxon>Euteleostomi</taxon>
        <taxon>Amphibia</taxon>
        <taxon>Batrachia</taxon>
        <taxon>Anura</taxon>
        <taxon>Neobatrachia</taxon>
        <taxon>Hyloidea</taxon>
        <taxon>Eleutherodactylidae</taxon>
        <taxon>Eleutherodactylinae</taxon>
        <taxon>Eleutherodactylus</taxon>
        <taxon>Eleutherodactylus</taxon>
    </lineage>
</organism>
<dbReference type="AlphaFoldDB" id="A0A8J6FVZ1"/>
<dbReference type="PANTHER" id="PTHR22444">
    <property type="entry name" value="GLUTAMATE-RICH PROTEIN 1"/>
    <property type="match status" value="1"/>
</dbReference>
<feature type="region of interest" description="Disordered" evidence="1">
    <location>
        <begin position="19"/>
        <end position="159"/>
    </location>
</feature>